<comment type="similarity">
    <text evidence="1">Belongs to the short-chain dehydrogenases/reductases (SDR) family.</text>
</comment>
<accession>A0AAU7X9C2</accession>
<dbReference type="PRINTS" id="PR00081">
    <property type="entry name" value="GDHRDH"/>
</dbReference>
<dbReference type="RefSeq" id="WP_407048774.1">
    <property type="nucleotide sequence ID" value="NZ_CP158568.1"/>
</dbReference>
<reference evidence="3" key="1">
    <citation type="submission" date="2024-06" db="EMBL/GenBank/DDBJ databases">
        <title>Methylostella associata gen. nov., sp. nov., a novel Ancalomicrobiaceae-affiliated facultatively methylotrophic bacteria that feed on methanotrophs of the genus Methylococcus.</title>
        <authorList>
            <person name="Saltykova V."/>
            <person name="Danilova O.V."/>
            <person name="Oshkin I.Y."/>
            <person name="Belova S.E."/>
            <person name="Pimenov N.V."/>
            <person name="Dedysh S.N."/>
        </authorList>
    </citation>
    <scope>NUCLEOTIDE SEQUENCE</scope>
    <source>
        <strain evidence="3">S20</strain>
    </source>
</reference>
<proteinExistence type="inferred from homology"/>
<sequence length="254" mass="25558">MASNRRLEGRVAIVVGAGSSGPGWTTGKASAVLCAREGAQVVVADVDPRAAEETAEIIRLEGGRVLAVPCDATDAVQVERLAAETVSAFKRIDILIDTLSLPVEGRVVDVSAEDWQKAFAVNLSAAVTAMKAVIPVMAANGGGSIVNVSSIASHVATGPALAAFAASKAALNQVGRAAAIEHAGSKIRVNTVVPGFLKTGSSPCGAAKPGAVPLGDVGDAWDVAYAALYLASSEARFVTGIELVVDGGVTLKCG</sequence>
<dbReference type="CDD" id="cd05233">
    <property type="entry name" value="SDR_c"/>
    <property type="match status" value="1"/>
</dbReference>
<dbReference type="FunFam" id="3.40.50.720:FF:000084">
    <property type="entry name" value="Short-chain dehydrogenase reductase"/>
    <property type="match status" value="1"/>
</dbReference>
<dbReference type="SUPFAM" id="SSF51735">
    <property type="entry name" value="NAD(P)-binding Rossmann-fold domains"/>
    <property type="match status" value="1"/>
</dbReference>
<dbReference type="PANTHER" id="PTHR24321">
    <property type="entry name" value="DEHYDROGENASES, SHORT CHAIN"/>
    <property type="match status" value="1"/>
</dbReference>
<evidence type="ECO:0000313" key="3">
    <source>
        <dbReference type="EMBL" id="XBY43673.1"/>
    </source>
</evidence>
<dbReference type="Pfam" id="PF13561">
    <property type="entry name" value="adh_short_C2"/>
    <property type="match status" value="1"/>
</dbReference>
<protein>
    <submittedName>
        <fullName evidence="3">SDR family oxidoreductase</fullName>
    </submittedName>
</protein>
<evidence type="ECO:0000256" key="2">
    <source>
        <dbReference type="ARBA" id="ARBA00023002"/>
    </source>
</evidence>
<evidence type="ECO:0000256" key="1">
    <source>
        <dbReference type="ARBA" id="ARBA00006484"/>
    </source>
</evidence>
<dbReference type="EMBL" id="CP158568">
    <property type="protein sequence ID" value="XBY43673.1"/>
    <property type="molecule type" value="Genomic_DNA"/>
</dbReference>
<dbReference type="GO" id="GO:0016491">
    <property type="term" value="F:oxidoreductase activity"/>
    <property type="evidence" value="ECO:0007669"/>
    <property type="project" value="UniProtKB-KW"/>
</dbReference>
<dbReference type="InterPro" id="IPR002347">
    <property type="entry name" value="SDR_fam"/>
</dbReference>
<dbReference type="Gene3D" id="3.40.50.720">
    <property type="entry name" value="NAD(P)-binding Rossmann-like Domain"/>
    <property type="match status" value="1"/>
</dbReference>
<dbReference type="PANTHER" id="PTHR24321:SF15">
    <property type="entry name" value="OXIDOREDUCTASE UCPA"/>
    <property type="match status" value="1"/>
</dbReference>
<name>A0AAU7X9C2_9HYPH</name>
<dbReference type="KEGG" id="mflg:ABS361_16560"/>
<dbReference type="PRINTS" id="PR00080">
    <property type="entry name" value="SDRFAMILY"/>
</dbReference>
<organism evidence="3">
    <name type="scientific">Methyloraptor flagellatus</name>
    <dbReference type="NCBI Taxonomy" id="3162530"/>
    <lineage>
        <taxon>Bacteria</taxon>
        <taxon>Pseudomonadati</taxon>
        <taxon>Pseudomonadota</taxon>
        <taxon>Alphaproteobacteria</taxon>
        <taxon>Hyphomicrobiales</taxon>
        <taxon>Ancalomicrobiaceae</taxon>
        <taxon>Methyloraptor</taxon>
    </lineage>
</organism>
<dbReference type="AlphaFoldDB" id="A0AAU7X9C2"/>
<keyword evidence="2" id="KW-0560">Oxidoreductase</keyword>
<gene>
    <name evidence="3" type="ORF">ABS361_16560</name>
</gene>
<dbReference type="InterPro" id="IPR036291">
    <property type="entry name" value="NAD(P)-bd_dom_sf"/>
</dbReference>